<dbReference type="AlphaFoldDB" id="A0A517VQD3"/>
<feature type="transmembrane region" description="Helical" evidence="1">
    <location>
        <begin position="7"/>
        <end position="27"/>
    </location>
</feature>
<keyword evidence="1" id="KW-1133">Transmembrane helix</keyword>
<dbReference type="EMBL" id="CP037920">
    <property type="protein sequence ID" value="QDT95234.1"/>
    <property type="molecule type" value="Genomic_DNA"/>
</dbReference>
<protein>
    <recommendedName>
        <fullName evidence="4">DUF4440 domain-containing protein</fullName>
    </recommendedName>
</protein>
<organism evidence="2 3">
    <name type="scientific">Gimesia aquarii</name>
    <dbReference type="NCBI Taxonomy" id="2527964"/>
    <lineage>
        <taxon>Bacteria</taxon>
        <taxon>Pseudomonadati</taxon>
        <taxon>Planctomycetota</taxon>
        <taxon>Planctomycetia</taxon>
        <taxon>Planctomycetales</taxon>
        <taxon>Planctomycetaceae</taxon>
        <taxon>Gimesia</taxon>
    </lineage>
</organism>
<proteinExistence type="predicted"/>
<accession>A0A517VQD3</accession>
<evidence type="ECO:0000313" key="3">
    <source>
        <dbReference type="Proteomes" id="UP000318704"/>
    </source>
</evidence>
<evidence type="ECO:0008006" key="4">
    <source>
        <dbReference type="Google" id="ProtNLM"/>
    </source>
</evidence>
<dbReference type="SUPFAM" id="SSF54427">
    <property type="entry name" value="NTF2-like"/>
    <property type="match status" value="1"/>
</dbReference>
<dbReference type="RefSeq" id="WP_144981318.1">
    <property type="nucleotide sequence ID" value="NZ_CP037920.1"/>
</dbReference>
<evidence type="ECO:0000256" key="1">
    <source>
        <dbReference type="SAM" id="Phobius"/>
    </source>
</evidence>
<name>A0A517VQD3_9PLAN</name>
<dbReference type="InterPro" id="IPR032710">
    <property type="entry name" value="NTF2-like_dom_sf"/>
</dbReference>
<keyword evidence="1" id="KW-0812">Transmembrane</keyword>
<sequence>MWITETAIPLMIICSIAAVFLFIRWYLRHQTRYLVGCVVMLAALGGFYFLELSIVTERERVEADLYGLIHAFENKEEKTTLDYFSPRADALRGMVQVALKLVTIDGQLRITDLETELRSENSVATTHFRANGAATYGGITGRQPTRWELTWQKMGGEWKVTKARRLNPITGEELQVLAAQ</sequence>
<evidence type="ECO:0000313" key="2">
    <source>
        <dbReference type="EMBL" id="QDT95234.1"/>
    </source>
</evidence>
<reference evidence="2 3" key="1">
    <citation type="submission" date="2019-03" db="EMBL/GenBank/DDBJ databases">
        <title>Deep-cultivation of Planctomycetes and their phenomic and genomic characterization uncovers novel biology.</title>
        <authorList>
            <person name="Wiegand S."/>
            <person name="Jogler M."/>
            <person name="Boedeker C."/>
            <person name="Pinto D."/>
            <person name="Vollmers J."/>
            <person name="Rivas-Marin E."/>
            <person name="Kohn T."/>
            <person name="Peeters S.H."/>
            <person name="Heuer A."/>
            <person name="Rast P."/>
            <person name="Oberbeckmann S."/>
            <person name="Bunk B."/>
            <person name="Jeske O."/>
            <person name="Meyerdierks A."/>
            <person name="Storesund J.E."/>
            <person name="Kallscheuer N."/>
            <person name="Luecker S."/>
            <person name="Lage O.M."/>
            <person name="Pohl T."/>
            <person name="Merkel B.J."/>
            <person name="Hornburger P."/>
            <person name="Mueller R.-W."/>
            <person name="Bruemmer F."/>
            <person name="Labrenz M."/>
            <person name="Spormann A.M."/>
            <person name="Op den Camp H."/>
            <person name="Overmann J."/>
            <person name="Amann R."/>
            <person name="Jetten M.S.M."/>
            <person name="Mascher T."/>
            <person name="Medema M.H."/>
            <person name="Devos D.P."/>
            <person name="Kaster A.-K."/>
            <person name="Ovreas L."/>
            <person name="Rohde M."/>
            <person name="Galperin M.Y."/>
            <person name="Jogler C."/>
        </authorList>
    </citation>
    <scope>NUCLEOTIDE SEQUENCE [LARGE SCALE GENOMIC DNA]</scope>
    <source>
        <strain evidence="2 3">V144</strain>
    </source>
</reference>
<dbReference type="KEGG" id="gaw:V144x_06740"/>
<keyword evidence="1" id="KW-0472">Membrane</keyword>
<dbReference type="Proteomes" id="UP000318704">
    <property type="component" value="Chromosome"/>
</dbReference>
<feature type="transmembrane region" description="Helical" evidence="1">
    <location>
        <begin position="33"/>
        <end position="50"/>
    </location>
</feature>
<gene>
    <name evidence="2" type="ORF">V144x_06740</name>
</gene>